<dbReference type="Proteomes" id="UP001194580">
    <property type="component" value="Unassembled WGS sequence"/>
</dbReference>
<evidence type="ECO:0000256" key="1">
    <source>
        <dbReference type="ARBA" id="ARBA00004448"/>
    </source>
</evidence>
<keyword evidence="10 12" id="KW-0496">Mitochondrion</keyword>
<evidence type="ECO:0000256" key="5">
    <source>
        <dbReference type="ARBA" id="ARBA00022792"/>
    </source>
</evidence>
<dbReference type="InterPro" id="IPR013875">
    <property type="entry name" value="Pam17"/>
</dbReference>
<name>A0AAD4H8A6_9FUNG</name>
<feature type="compositionally biased region" description="Low complexity" evidence="13">
    <location>
        <begin position="27"/>
        <end position="36"/>
    </location>
</feature>
<evidence type="ECO:0000256" key="9">
    <source>
        <dbReference type="ARBA" id="ARBA00023010"/>
    </source>
</evidence>
<keyword evidence="11 12" id="KW-0472">Membrane</keyword>
<evidence type="ECO:0000256" key="2">
    <source>
        <dbReference type="ARBA" id="ARBA00006837"/>
    </source>
</evidence>
<accession>A0AAD4H8A6</accession>
<evidence type="ECO:0000256" key="3">
    <source>
        <dbReference type="ARBA" id="ARBA00022448"/>
    </source>
</evidence>
<feature type="compositionally biased region" description="Polar residues" evidence="13">
    <location>
        <begin position="42"/>
        <end position="56"/>
    </location>
</feature>
<evidence type="ECO:0000256" key="4">
    <source>
        <dbReference type="ARBA" id="ARBA00022692"/>
    </source>
</evidence>
<dbReference type="GO" id="GO:0030150">
    <property type="term" value="P:protein import into mitochondrial matrix"/>
    <property type="evidence" value="ECO:0007669"/>
    <property type="project" value="UniProtKB-UniRule"/>
</dbReference>
<protein>
    <recommendedName>
        <fullName evidence="12">Presequence translocated-associated motor subunit PAM17</fullName>
    </recommendedName>
</protein>
<keyword evidence="6 12" id="KW-0653">Protein transport</keyword>
<comment type="caution">
    <text evidence="14">The sequence shown here is derived from an EMBL/GenBank/DDBJ whole genome shotgun (WGS) entry which is preliminary data.</text>
</comment>
<keyword evidence="9 12" id="KW-0811">Translocation</keyword>
<evidence type="ECO:0000256" key="11">
    <source>
        <dbReference type="ARBA" id="ARBA00023136"/>
    </source>
</evidence>
<keyword evidence="8 12" id="KW-1133">Transmembrane helix</keyword>
<sequence>MATAAIRMSFMTGRAIPRACFARTPTTATTTTSTITPGSRRLLTTSSPVKNAQASNGAKAAGGETQAETTMDWNTYFALRKTRRNYERAFMVPSALVSLLGAGYYFAQRDFDPTPIFGMDQVIVYGIGTVAAGLVGLAMGPVIGNTVFRAANSRAKPLVDRMDTEFLKHIARNRADPAANSISNPIPDYYGEKIKSVSEYRSWLRKQREFRRKSQFYV</sequence>
<evidence type="ECO:0000256" key="7">
    <source>
        <dbReference type="ARBA" id="ARBA00022946"/>
    </source>
</evidence>
<evidence type="ECO:0000313" key="15">
    <source>
        <dbReference type="Proteomes" id="UP001194580"/>
    </source>
</evidence>
<keyword evidence="15" id="KW-1185">Reference proteome</keyword>
<evidence type="ECO:0000256" key="13">
    <source>
        <dbReference type="SAM" id="MobiDB-lite"/>
    </source>
</evidence>
<gene>
    <name evidence="14" type="primary">PAM17</name>
    <name evidence="14" type="ORF">BGZ95_006372</name>
</gene>
<reference evidence="14" key="1">
    <citation type="journal article" date="2020" name="Fungal Divers.">
        <title>Resolving the Mortierellaceae phylogeny through synthesis of multi-gene phylogenetics and phylogenomics.</title>
        <authorList>
            <person name="Vandepol N."/>
            <person name="Liber J."/>
            <person name="Desiro A."/>
            <person name="Na H."/>
            <person name="Kennedy M."/>
            <person name="Barry K."/>
            <person name="Grigoriev I.V."/>
            <person name="Miller A.N."/>
            <person name="O'Donnell K."/>
            <person name="Stajich J.E."/>
            <person name="Bonito G."/>
        </authorList>
    </citation>
    <scope>NUCLEOTIDE SEQUENCE</scope>
    <source>
        <strain evidence="14">NRRL 28262</strain>
    </source>
</reference>
<dbReference type="Pfam" id="PF08566">
    <property type="entry name" value="Pam17"/>
    <property type="match status" value="1"/>
</dbReference>
<dbReference type="EMBL" id="JAAAIL010000297">
    <property type="protein sequence ID" value="KAG0277180.1"/>
    <property type="molecule type" value="Genomic_DNA"/>
</dbReference>
<evidence type="ECO:0000313" key="14">
    <source>
        <dbReference type="EMBL" id="KAG0277180.1"/>
    </source>
</evidence>
<dbReference type="AlphaFoldDB" id="A0AAD4H8A6"/>
<dbReference type="PANTHER" id="PTHR28021:SF1">
    <property type="entry name" value="PRESEQUENCE TRANSLOCATED-ASSOCIATED MOTOR SUBUNIT PAM17, MITOCHONDRIAL"/>
    <property type="match status" value="1"/>
</dbReference>
<evidence type="ECO:0000256" key="12">
    <source>
        <dbReference type="RuleBase" id="RU367146"/>
    </source>
</evidence>
<comment type="subcellular location">
    <subcellularLocation>
        <location evidence="1 12">Mitochondrion inner membrane</location>
        <topology evidence="1 12">Multi-pass membrane protein</topology>
    </subcellularLocation>
</comment>
<evidence type="ECO:0000256" key="6">
    <source>
        <dbReference type="ARBA" id="ARBA00022927"/>
    </source>
</evidence>
<keyword evidence="5 12" id="KW-0999">Mitochondrion inner membrane</keyword>
<evidence type="ECO:0000256" key="10">
    <source>
        <dbReference type="ARBA" id="ARBA00023128"/>
    </source>
</evidence>
<organism evidence="14 15">
    <name type="scientific">Linnemannia exigua</name>
    <dbReference type="NCBI Taxonomy" id="604196"/>
    <lineage>
        <taxon>Eukaryota</taxon>
        <taxon>Fungi</taxon>
        <taxon>Fungi incertae sedis</taxon>
        <taxon>Mucoromycota</taxon>
        <taxon>Mortierellomycotina</taxon>
        <taxon>Mortierellomycetes</taxon>
        <taxon>Mortierellales</taxon>
        <taxon>Mortierellaceae</taxon>
        <taxon>Linnemannia</taxon>
    </lineage>
</organism>
<proteinExistence type="inferred from homology"/>
<evidence type="ECO:0000256" key="8">
    <source>
        <dbReference type="ARBA" id="ARBA00022989"/>
    </source>
</evidence>
<feature type="region of interest" description="Disordered" evidence="13">
    <location>
        <begin position="27"/>
        <end position="65"/>
    </location>
</feature>
<feature type="transmembrane region" description="Helical" evidence="12">
    <location>
        <begin position="89"/>
        <end position="107"/>
    </location>
</feature>
<comment type="subunit">
    <text evidence="12">Component of the PAM complex.</text>
</comment>
<keyword evidence="3 12" id="KW-0813">Transport</keyword>
<keyword evidence="4 12" id="KW-0812">Transmembrane</keyword>
<comment type="similarity">
    <text evidence="2 12">Belongs to the PAM17 family.</text>
</comment>
<keyword evidence="7" id="KW-0809">Transit peptide</keyword>
<dbReference type="GO" id="GO:0001405">
    <property type="term" value="C:PAM complex, Tim23 associated import motor"/>
    <property type="evidence" value="ECO:0007669"/>
    <property type="project" value="UniProtKB-UniRule"/>
</dbReference>
<dbReference type="PANTHER" id="PTHR28021">
    <property type="entry name" value="PRESEQUENCE TRANSLOCATED-ASSOCIATED MOTOR SUBUNIT PAM17, MITOCHONDRIAL"/>
    <property type="match status" value="1"/>
</dbReference>
<feature type="transmembrane region" description="Helical" evidence="12">
    <location>
        <begin position="122"/>
        <end position="148"/>
    </location>
</feature>
<comment type="function">
    <text evidence="12">Component of the PAM complex, a complex required for the translocation of transit peptide-containing proteins from the inner membrane into the mitochondrial matrix in an ATP-dependent manner.</text>
</comment>